<name>A0A3Q1GF68_9TELE</name>
<evidence type="ECO:0000256" key="1">
    <source>
        <dbReference type="ARBA" id="ARBA00012388"/>
    </source>
</evidence>
<feature type="domain" description="Terminal uridylyltransferase 4/7 nucleotidyltransferase" evidence="2">
    <location>
        <begin position="1"/>
        <end position="49"/>
    </location>
</feature>
<evidence type="ECO:0000259" key="2">
    <source>
        <dbReference type="Pfam" id="PF19088"/>
    </source>
</evidence>
<reference evidence="3" key="1">
    <citation type="submission" date="2025-08" db="UniProtKB">
        <authorList>
            <consortium name="Ensembl"/>
        </authorList>
    </citation>
    <scope>IDENTIFICATION</scope>
</reference>
<dbReference type="STRING" id="80966.ENSAPOP00000027969"/>
<sequence length="153" mass="17049">MHQPDVLLLVKETLSVSPLFVDLEADFHARVPVVICKEKKSGLICKVSAGNENAFQTTSYLSAIASREPLLLLLVLGFRRWAQICQIDRAEEGGLPPYVFALMVIYFLQKRKESLLPAYLNQEVCASFHLDPVINKTPGISLAFCSMEINPSI</sequence>
<dbReference type="SUPFAM" id="SSF81631">
    <property type="entry name" value="PAP/OAS1 substrate-binding domain"/>
    <property type="match status" value="1"/>
</dbReference>
<dbReference type="SUPFAM" id="SSF81301">
    <property type="entry name" value="Nucleotidyltransferase"/>
    <property type="match status" value="1"/>
</dbReference>
<dbReference type="Proteomes" id="UP000257200">
    <property type="component" value="Unplaced"/>
</dbReference>
<dbReference type="Gene3D" id="1.10.1410.10">
    <property type="match status" value="1"/>
</dbReference>
<dbReference type="EC" id="2.7.7.19" evidence="1"/>
<dbReference type="AlphaFoldDB" id="A0A3Q1GF68"/>
<accession>A0A3Q1GF68</accession>
<dbReference type="Ensembl" id="ENSAPOT00000031212.1">
    <property type="protein sequence ID" value="ENSAPOP00000027969.1"/>
    <property type="gene ID" value="ENSAPOG00000012907.1"/>
</dbReference>
<dbReference type="InParanoid" id="A0A3Q1GF68"/>
<proteinExistence type="predicted"/>
<evidence type="ECO:0000313" key="4">
    <source>
        <dbReference type="Proteomes" id="UP000257200"/>
    </source>
</evidence>
<dbReference type="InterPro" id="IPR045100">
    <property type="entry name" value="TUT4/7_NTP_transf"/>
</dbReference>
<dbReference type="PANTHER" id="PTHR12271:SF40">
    <property type="entry name" value="POLY(A) RNA POLYMERASE GLD2"/>
    <property type="match status" value="1"/>
</dbReference>
<dbReference type="Pfam" id="PF19088">
    <property type="entry name" value="TUTase"/>
    <property type="match status" value="1"/>
</dbReference>
<dbReference type="InterPro" id="IPR043519">
    <property type="entry name" value="NT_sf"/>
</dbReference>
<dbReference type="PANTHER" id="PTHR12271">
    <property type="entry name" value="POLY A POLYMERASE CID PAP -RELATED"/>
    <property type="match status" value="1"/>
</dbReference>
<dbReference type="GO" id="GO:0031123">
    <property type="term" value="P:RNA 3'-end processing"/>
    <property type="evidence" value="ECO:0007669"/>
    <property type="project" value="TreeGrafter"/>
</dbReference>
<organism evidence="3 4">
    <name type="scientific">Acanthochromis polyacanthus</name>
    <name type="common">spiny chromis</name>
    <dbReference type="NCBI Taxonomy" id="80966"/>
    <lineage>
        <taxon>Eukaryota</taxon>
        <taxon>Metazoa</taxon>
        <taxon>Chordata</taxon>
        <taxon>Craniata</taxon>
        <taxon>Vertebrata</taxon>
        <taxon>Euteleostomi</taxon>
        <taxon>Actinopterygii</taxon>
        <taxon>Neopterygii</taxon>
        <taxon>Teleostei</taxon>
        <taxon>Neoteleostei</taxon>
        <taxon>Acanthomorphata</taxon>
        <taxon>Ovalentaria</taxon>
        <taxon>Pomacentridae</taxon>
        <taxon>Acanthochromis</taxon>
    </lineage>
</organism>
<keyword evidence="4" id="KW-1185">Reference proteome</keyword>
<reference evidence="3" key="2">
    <citation type="submission" date="2025-09" db="UniProtKB">
        <authorList>
            <consortium name="Ensembl"/>
        </authorList>
    </citation>
    <scope>IDENTIFICATION</scope>
</reference>
<evidence type="ECO:0000313" key="3">
    <source>
        <dbReference type="Ensembl" id="ENSAPOP00000027969.1"/>
    </source>
</evidence>
<dbReference type="GO" id="GO:1990817">
    <property type="term" value="F:poly(A) RNA polymerase activity"/>
    <property type="evidence" value="ECO:0007669"/>
    <property type="project" value="UniProtKB-EC"/>
</dbReference>
<protein>
    <recommendedName>
        <fullName evidence="1">polynucleotide adenylyltransferase</fullName>
        <ecNumber evidence="1">2.7.7.19</ecNumber>
    </recommendedName>
</protein>
<dbReference type="GeneTree" id="ENSGT00940000156859"/>